<dbReference type="InterPro" id="IPR030678">
    <property type="entry name" value="Peptide/Ni-bd"/>
</dbReference>
<keyword evidence="4 5" id="KW-0732">Signal</keyword>
<feature type="signal peptide" evidence="5">
    <location>
        <begin position="1"/>
        <end position="27"/>
    </location>
</feature>
<keyword evidence="8" id="KW-1185">Reference proteome</keyword>
<evidence type="ECO:0000256" key="2">
    <source>
        <dbReference type="ARBA" id="ARBA00005695"/>
    </source>
</evidence>
<dbReference type="EMBL" id="JACIEN010000004">
    <property type="protein sequence ID" value="MBB4018323.1"/>
    <property type="molecule type" value="Genomic_DNA"/>
</dbReference>
<reference evidence="7 8" key="1">
    <citation type="submission" date="2020-08" db="EMBL/GenBank/DDBJ databases">
        <title>Genomic Encyclopedia of Type Strains, Phase IV (KMG-IV): sequencing the most valuable type-strain genomes for metagenomic binning, comparative biology and taxonomic classification.</title>
        <authorList>
            <person name="Goeker M."/>
        </authorList>
    </citation>
    <scope>NUCLEOTIDE SEQUENCE [LARGE SCALE GENOMIC DNA]</scope>
    <source>
        <strain evidence="7 8">DSM 103737</strain>
    </source>
</reference>
<name>A0A840C0L0_9HYPH</name>
<evidence type="ECO:0000256" key="5">
    <source>
        <dbReference type="SAM" id="SignalP"/>
    </source>
</evidence>
<evidence type="ECO:0000313" key="8">
    <source>
        <dbReference type="Proteomes" id="UP000577362"/>
    </source>
</evidence>
<accession>A0A840C0L0</accession>
<dbReference type="SUPFAM" id="SSF53850">
    <property type="entry name" value="Periplasmic binding protein-like II"/>
    <property type="match status" value="1"/>
</dbReference>
<dbReference type="PIRSF" id="PIRSF002741">
    <property type="entry name" value="MppA"/>
    <property type="match status" value="1"/>
</dbReference>
<dbReference type="Gene3D" id="3.40.190.10">
    <property type="entry name" value="Periplasmic binding protein-like II"/>
    <property type="match status" value="1"/>
</dbReference>
<feature type="chain" id="PRO_5032271287" evidence="5">
    <location>
        <begin position="28"/>
        <end position="503"/>
    </location>
</feature>
<gene>
    <name evidence="7" type="ORF">GGR16_003370</name>
</gene>
<dbReference type="GO" id="GO:0015833">
    <property type="term" value="P:peptide transport"/>
    <property type="evidence" value="ECO:0007669"/>
    <property type="project" value="TreeGrafter"/>
</dbReference>
<dbReference type="InterPro" id="IPR039424">
    <property type="entry name" value="SBP_5"/>
</dbReference>
<dbReference type="Proteomes" id="UP000577362">
    <property type="component" value="Unassembled WGS sequence"/>
</dbReference>
<protein>
    <submittedName>
        <fullName evidence="7">Peptide/nickel transport system substrate-binding protein</fullName>
    </submittedName>
</protein>
<sequence>MNRSCIATLCLALTGPVLFGLPQAASAAPIAVAVDSSPSGLDPHIVTAFSSFQIIEGTIYEGLTALDKSLSIVPGLAESWTISEDGKTYAFKLRSGVKFHSGAAMTSADVAASLQRVMKKETGSPLASRLATVEGIDTPDAETVVIRLSAPTAPLLSSLSSIAIVPAKYLDDVDTLQRKPDGTGAFKFAEWQPNVAIRLVANPDYWQAGLPKLEGVNFDIVPEAATRQVGLASNQYQMLPNINAVTALQLKGQPGVELVDTLELSYTLVGMNVTHPLLGKAKVREAINYAINRDDIVNGALLGAGVPGGPLSPALKQWAASVDRFACFKHDPAKAKALLQEAGVAGPVSLKLLVLPRDDTRAMAQIIQQQLAAVGIDVTLTIPEIGQFVQDWRNSNFDLFISANAGTTEPDDYFYRSFRTGGSTNVFKYSNPELDAQLDRGRAEVDPAARRAIYNEVQSVLACSGPAAFLTYAQLYTGMRSSVEGFDILPNRSLGSLKNVTLK</sequence>
<comment type="similarity">
    <text evidence="2">Belongs to the bacterial solute-binding protein 5 family.</text>
</comment>
<dbReference type="GO" id="GO:1904680">
    <property type="term" value="F:peptide transmembrane transporter activity"/>
    <property type="evidence" value="ECO:0007669"/>
    <property type="project" value="TreeGrafter"/>
</dbReference>
<dbReference type="PANTHER" id="PTHR30290:SF9">
    <property type="entry name" value="OLIGOPEPTIDE-BINDING PROTEIN APPA"/>
    <property type="match status" value="1"/>
</dbReference>
<feature type="domain" description="Solute-binding protein family 5" evidence="6">
    <location>
        <begin position="72"/>
        <end position="422"/>
    </location>
</feature>
<organism evidence="7 8">
    <name type="scientific">Chelatococcus caeni</name>
    <dbReference type="NCBI Taxonomy" id="1348468"/>
    <lineage>
        <taxon>Bacteria</taxon>
        <taxon>Pseudomonadati</taxon>
        <taxon>Pseudomonadota</taxon>
        <taxon>Alphaproteobacteria</taxon>
        <taxon>Hyphomicrobiales</taxon>
        <taxon>Chelatococcaceae</taxon>
        <taxon>Chelatococcus</taxon>
    </lineage>
</organism>
<dbReference type="Gene3D" id="3.90.76.10">
    <property type="entry name" value="Dipeptide-binding Protein, Domain 1"/>
    <property type="match status" value="1"/>
</dbReference>
<dbReference type="RefSeq" id="WP_183317313.1">
    <property type="nucleotide sequence ID" value="NZ_JACIEN010000004.1"/>
</dbReference>
<dbReference type="Gene3D" id="3.10.105.10">
    <property type="entry name" value="Dipeptide-binding Protein, Domain 3"/>
    <property type="match status" value="1"/>
</dbReference>
<proteinExistence type="inferred from homology"/>
<dbReference type="AlphaFoldDB" id="A0A840C0L0"/>
<evidence type="ECO:0000256" key="3">
    <source>
        <dbReference type="ARBA" id="ARBA00022448"/>
    </source>
</evidence>
<dbReference type="GO" id="GO:0030288">
    <property type="term" value="C:outer membrane-bounded periplasmic space"/>
    <property type="evidence" value="ECO:0007669"/>
    <property type="project" value="UniProtKB-ARBA"/>
</dbReference>
<evidence type="ECO:0000313" key="7">
    <source>
        <dbReference type="EMBL" id="MBB4018323.1"/>
    </source>
</evidence>
<comment type="caution">
    <text evidence="7">The sequence shown here is derived from an EMBL/GenBank/DDBJ whole genome shotgun (WGS) entry which is preliminary data.</text>
</comment>
<dbReference type="InterPro" id="IPR000914">
    <property type="entry name" value="SBP_5_dom"/>
</dbReference>
<comment type="subcellular location">
    <subcellularLocation>
        <location evidence="1">Periplasm</location>
    </subcellularLocation>
</comment>
<dbReference type="Pfam" id="PF00496">
    <property type="entry name" value="SBP_bac_5"/>
    <property type="match status" value="1"/>
</dbReference>
<dbReference type="GO" id="GO:0043190">
    <property type="term" value="C:ATP-binding cassette (ABC) transporter complex"/>
    <property type="evidence" value="ECO:0007669"/>
    <property type="project" value="InterPro"/>
</dbReference>
<evidence type="ECO:0000259" key="6">
    <source>
        <dbReference type="Pfam" id="PF00496"/>
    </source>
</evidence>
<evidence type="ECO:0000256" key="4">
    <source>
        <dbReference type="ARBA" id="ARBA00022729"/>
    </source>
</evidence>
<evidence type="ECO:0000256" key="1">
    <source>
        <dbReference type="ARBA" id="ARBA00004418"/>
    </source>
</evidence>
<keyword evidence="3" id="KW-0813">Transport</keyword>
<dbReference type="PANTHER" id="PTHR30290">
    <property type="entry name" value="PERIPLASMIC BINDING COMPONENT OF ABC TRANSPORTER"/>
    <property type="match status" value="1"/>
</dbReference>